<dbReference type="CDD" id="cd18186">
    <property type="entry name" value="BTB_POZ_ZBTB_KLHL-like"/>
    <property type="match status" value="1"/>
</dbReference>
<comment type="caution">
    <text evidence="3">The sequence shown here is derived from an EMBL/GenBank/DDBJ whole genome shotgun (WGS) entry which is preliminary data.</text>
</comment>
<dbReference type="EMBL" id="JAUCMV010000005">
    <property type="protein sequence ID" value="KAK0393496.1"/>
    <property type="molecule type" value="Genomic_DNA"/>
</dbReference>
<proteinExistence type="predicted"/>
<dbReference type="SUPFAM" id="SSF54695">
    <property type="entry name" value="POZ domain"/>
    <property type="match status" value="1"/>
</dbReference>
<evidence type="ECO:0000256" key="1">
    <source>
        <dbReference type="SAM" id="MobiDB-lite"/>
    </source>
</evidence>
<sequence length="579" mass="66507">MGEDDAVDNSVKRFEPIRPHAQWESAMKEVRPLHVTEYKIGRTPTVFEWHQVCPGSQPSRNKSLNDRSKESTQYAWTPFHDINEQDFGFDHKRYMMNTDGQRIKEESESDDSEDDEESEHSEPSDMDIAAEESEDSAVEDSSDPDDDDSHERKKEKRLRKALKKRLNGIQVPDQEAADNVNAAMPGPTGTIQLAGENRAPRQSETFSPVDIEQTWRLENWDFLSKWFQRPQSVMTGMPMNHRNLPQNLFLLELTNHADKSCVAFSLHAILGDGGPVEPDVQQLAEVTIALQAPNGRLFHSYTFGWLINSAQGQTSCARSAYVLPLDRVDECRRPDNSVVVFCKITVSDGAKISQHPMANYVMPRVRVSHGYVAGIKRLLENEEATDLCIRHGHEYVKAHRAVFVARSPRFGESICIDDQDPREYIDFSEYIFNRNVLSSLISYFYTGMIDDEMNLTSDEAVDVLKFVMHYEVTELYGWAEQRAISMIKLSVQNFTSIVQCLYVYRIDIPHFARMIEEFFFRNRLDIVKTIEWKSMKNVCYDSQNELMENVVLWAEAAYGSVSTTVTQTTMRKRRFSSAQ</sequence>
<gene>
    <name evidence="3" type="ORF">QR680_000239</name>
</gene>
<dbReference type="PROSITE" id="PS50097">
    <property type="entry name" value="BTB"/>
    <property type="match status" value="1"/>
</dbReference>
<feature type="compositionally biased region" description="Acidic residues" evidence="1">
    <location>
        <begin position="107"/>
        <end position="148"/>
    </location>
</feature>
<dbReference type="Pfam" id="PF00651">
    <property type="entry name" value="BTB"/>
    <property type="match status" value="1"/>
</dbReference>
<dbReference type="Gene3D" id="3.30.710.10">
    <property type="entry name" value="Potassium Channel Kv1.1, Chain A"/>
    <property type="match status" value="1"/>
</dbReference>
<dbReference type="InterPro" id="IPR000210">
    <property type="entry name" value="BTB/POZ_dom"/>
</dbReference>
<feature type="compositionally biased region" description="Basic residues" evidence="1">
    <location>
        <begin position="153"/>
        <end position="166"/>
    </location>
</feature>
<evidence type="ECO:0000313" key="4">
    <source>
        <dbReference type="Proteomes" id="UP001175271"/>
    </source>
</evidence>
<dbReference type="AlphaFoldDB" id="A0AA39LDA2"/>
<dbReference type="Proteomes" id="UP001175271">
    <property type="component" value="Unassembled WGS sequence"/>
</dbReference>
<organism evidence="3 4">
    <name type="scientific">Steinernema hermaphroditum</name>
    <dbReference type="NCBI Taxonomy" id="289476"/>
    <lineage>
        <taxon>Eukaryota</taxon>
        <taxon>Metazoa</taxon>
        <taxon>Ecdysozoa</taxon>
        <taxon>Nematoda</taxon>
        <taxon>Chromadorea</taxon>
        <taxon>Rhabditida</taxon>
        <taxon>Tylenchina</taxon>
        <taxon>Panagrolaimomorpha</taxon>
        <taxon>Strongyloidoidea</taxon>
        <taxon>Steinernematidae</taxon>
        <taxon>Steinernema</taxon>
    </lineage>
</organism>
<accession>A0AA39LDA2</accession>
<evidence type="ECO:0000313" key="3">
    <source>
        <dbReference type="EMBL" id="KAK0393496.1"/>
    </source>
</evidence>
<feature type="domain" description="BTB" evidence="2">
    <location>
        <begin position="385"/>
        <end position="453"/>
    </location>
</feature>
<dbReference type="InterPro" id="IPR011333">
    <property type="entry name" value="SKP1/BTB/POZ_sf"/>
</dbReference>
<keyword evidence="4" id="KW-1185">Reference proteome</keyword>
<reference evidence="3" key="1">
    <citation type="submission" date="2023-06" db="EMBL/GenBank/DDBJ databases">
        <title>Genomic analysis of the entomopathogenic nematode Steinernema hermaphroditum.</title>
        <authorList>
            <person name="Schwarz E.M."/>
            <person name="Heppert J.K."/>
            <person name="Baniya A."/>
            <person name="Schwartz H.T."/>
            <person name="Tan C.-H."/>
            <person name="Antoshechkin I."/>
            <person name="Sternberg P.W."/>
            <person name="Goodrich-Blair H."/>
            <person name="Dillman A.R."/>
        </authorList>
    </citation>
    <scope>NUCLEOTIDE SEQUENCE</scope>
    <source>
        <strain evidence="3">PS9179</strain>
        <tissue evidence="3">Whole animal</tissue>
    </source>
</reference>
<evidence type="ECO:0000259" key="2">
    <source>
        <dbReference type="PROSITE" id="PS50097"/>
    </source>
</evidence>
<feature type="region of interest" description="Disordered" evidence="1">
    <location>
        <begin position="102"/>
        <end position="183"/>
    </location>
</feature>
<name>A0AA39LDA2_9BILA</name>
<protein>
    <recommendedName>
        <fullName evidence="2">BTB domain-containing protein</fullName>
    </recommendedName>
</protein>